<dbReference type="Pfam" id="PF04185">
    <property type="entry name" value="Phosphoesterase"/>
    <property type="match status" value="1"/>
</dbReference>
<protein>
    <submittedName>
        <fullName evidence="4">Alkaline phosphatase family protein</fullName>
    </submittedName>
</protein>
<evidence type="ECO:0000313" key="4">
    <source>
        <dbReference type="EMBL" id="MFC6006915.1"/>
    </source>
</evidence>
<dbReference type="SUPFAM" id="SSF53649">
    <property type="entry name" value="Alkaline phosphatase-like"/>
    <property type="match status" value="1"/>
</dbReference>
<dbReference type="InterPro" id="IPR007312">
    <property type="entry name" value="Phosphoesterase"/>
</dbReference>
<evidence type="ECO:0000256" key="3">
    <source>
        <dbReference type="SAM" id="SignalP"/>
    </source>
</evidence>
<dbReference type="Gene3D" id="3.40.720.10">
    <property type="entry name" value="Alkaline Phosphatase, subunit A"/>
    <property type="match status" value="2"/>
</dbReference>
<dbReference type="InterPro" id="IPR017850">
    <property type="entry name" value="Alkaline_phosphatase_core_sf"/>
</dbReference>
<dbReference type="RefSeq" id="WP_345718381.1">
    <property type="nucleotide sequence ID" value="NZ_BAABFP010000008.1"/>
</dbReference>
<feature type="signal peptide" evidence="3">
    <location>
        <begin position="1"/>
        <end position="33"/>
    </location>
</feature>
<evidence type="ECO:0000256" key="2">
    <source>
        <dbReference type="ARBA" id="ARBA00023026"/>
    </source>
</evidence>
<accession>A0ABW1JD26</accession>
<keyword evidence="5" id="KW-1185">Reference proteome</keyword>
<dbReference type="Proteomes" id="UP001596189">
    <property type="component" value="Unassembled WGS sequence"/>
</dbReference>
<keyword evidence="3" id="KW-0732">Signal</keyword>
<reference evidence="5" key="1">
    <citation type="journal article" date="2019" name="Int. J. Syst. Evol. Microbiol.">
        <title>The Global Catalogue of Microorganisms (GCM) 10K type strain sequencing project: providing services to taxonomists for standard genome sequencing and annotation.</title>
        <authorList>
            <consortium name="The Broad Institute Genomics Platform"/>
            <consortium name="The Broad Institute Genome Sequencing Center for Infectious Disease"/>
            <person name="Wu L."/>
            <person name="Ma J."/>
        </authorList>
    </citation>
    <scope>NUCLEOTIDE SEQUENCE [LARGE SCALE GENOMIC DNA]</scope>
    <source>
        <strain evidence="5">KACC 14249</strain>
    </source>
</reference>
<dbReference type="CDD" id="cd16013">
    <property type="entry name" value="AcpA"/>
    <property type="match status" value="1"/>
</dbReference>
<dbReference type="PANTHER" id="PTHR31956:SF1">
    <property type="entry name" value="NON-SPECIFIC PHOSPHOLIPASE C1"/>
    <property type="match status" value="1"/>
</dbReference>
<gene>
    <name evidence="4" type="ORF">ACFQDO_07205</name>
</gene>
<organism evidence="4 5">
    <name type="scientific">Angustibacter luteus</name>
    <dbReference type="NCBI Taxonomy" id="658456"/>
    <lineage>
        <taxon>Bacteria</taxon>
        <taxon>Bacillati</taxon>
        <taxon>Actinomycetota</taxon>
        <taxon>Actinomycetes</taxon>
        <taxon>Kineosporiales</taxon>
        <taxon>Kineosporiaceae</taxon>
    </lineage>
</organism>
<feature type="chain" id="PRO_5046989981" evidence="3">
    <location>
        <begin position="34"/>
        <end position="546"/>
    </location>
</feature>
<dbReference type="PANTHER" id="PTHR31956">
    <property type="entry name" value="NON-SPECIFIC PHOSPHOLIPASE C4-RELATED"/>
    <property type="match status" value="1"/>
</dbReference>
<evidence type="ECO:0000313" key="5">
    <source>
        <dbReference type="Proteomes" id="UP001596189"/>
    </source>
</evidence>
<dbReference type="EMBL" id="JBHSRD010000003">
    <property type="protein sequence ID" value="MFC6006915.1"/>
    <property type="molecule type" value="Genomic_DNA"/>
</dbReference>
<evidence type="ECO:0000256" key="1">
    <source>
        <dbReference type="ARBA" id="ARBA00022801"/>
    </source>
</evidence>
<keyword evidence="2" id="KW-0843">Virulence</keyword>
<name>A0ABW1JD26_9ACTN</name>
<keyword evidence="1" id="KW-0378">Hydrolase</keyword>
<sequence>MFRLIPRAHGRHLVLGAATALVLAGASLPIASAFGTDGHHGGGGAKITNLVVIYQENHSFDNLFGSWGPVGGQQVDGLAGATAQHRTQVAQDGTAYGCLRQVDVNLTAPPLDGWCHDPAHGVPQSAFANGPWTIDDVIGPTDTTCPAPGQSAPNGVLKGSGLPGGCTRDLVHRFYQEQYQLNGGRQNRYVTGSDAVGLTMGTYATTSLPIWTYLHSRGAPNYVVADRFFQGAFGGSFLNHQYLIAARAPVDTSGGTFGGAANSVVDANGMPNTYPLYTPVGPVKDSQLTQSCRDGSTADFAKACGNYAVNTVQPASPPFGSGAKIPLVDNATYPNIGDRLSAANVSWAWYSGGWDDAEAGHPGPLFQYHHQPFNYFAAYAPGQPGRAHLQDETKFVAAAKKGRLPTVSFVKPYGAENEHPGYASEPDGSDHLVDLIKAVQRGPQAKHTVIVVTYDEFGGQWDHVSPPGPGSSTPGTHDSFGPGTRIPALVLGAAFRHSGVDHTSYDTTSIMASIERALGLQPVSSRDAQVADLAPALRIGGVRFSR</sequence>
<comment type="caution">
    <text evidence="4">The sequence shown here is derived from an EMBL/GenBank/DDBJ whole genome shotgun (WGS) entry which is preliminary data.</text>
</comment>
<proteinExistence type="predicted"/>